<evidence type="ECO:0000259" key="2">
    <source>
        <dbReference type="PROSITE" id="PS50053"/>
    </source>
</evidence>
<feature type="region of interest" description="Disordered" evidence="1">
    <location>
        <begin position="5"/>
        <end position="24"/>
    </location>
</feature>
<name>A0AAN6HJ11_FUSAU</name>
<dbReference type="Proteomes" id="UP000537989">
    <property type="component" value="Unassembled WGS sequence"/>
</dbReference>
<evidence type="ECO:0000313" key="4">
    <source>
        <dbReference type="Proteomes" id="UP000537989"/>
    </source>
</evidence>
<protein>
    <recommendedName>
        <fullName evidence="2">Ubiquitin-like domain-containing protein</fullName>
    </recommendedName>
</protein>
<sequence>MLIIYPRTSRERNTRDTQPKRPTDENAVEQLVDIAHEPQAIYQILGTIKASLANRDTSDSVLWAAGSDNTQASLETCYATITEISQRIGNLNIQKPDPKAAEPTVILNMAISMTCLYQSQITREVFNTMKEQMAILLERLENEKAERLPKAPPHYDIDRSVIPADLGWSTKRYLADAASMFTEAVQRNDPSIQVSSYFGQQSMATTFWTCHSNMAVGRDYAQIFVTGLPIPNMDKLVVDVDLGDTVAEIRDSILQRLSLVHADFGLMYGNKILTDTTATMKEYNVERNSSLRCVSFRPNRLAPGHWVKTYDLIILTSDRLCVTLQLISGVEYPVPQIKEIFLTEYRRVKKHNFNVNGTIHVTLLSQKKG</sequence>
<reference evidence="3 4" key="1">
    <citation type="submission" date="2020-02" db="EMBL/GenBank/DDBJ databases">
        <title>Identification and distribution of gene clusters putatively required for synthesis of sphingolipid metabolism inhibitors in phylogenetically diverse species of the filamentous fungus Fusarium.</title>
        <authorList>
            <person name="Kim H.-S."/>
            <person name="Busman M."/>
            <person name="Brown D.W."/>
            <person name="Divon H."/>
            <person name="Uhlig S."/>
            <person name="Proctor R.H."/>
        </authorList>
    </citation>
    <scope>NUCLEOTIDE SEQUENCE [LARGE SCALE GENOMIC DNA]</scope>
    <source>
        <strain evidence="3 4">NRRL 2903</strain>
    </source>
</reference>
<dbReference type="AlphaFoldDB" id="A0AAN6HJ11"/>
<comment type="caution">
    <text evidence="3">The sequence shown here is derived from an EMBL/GenBank/DDBJ whole genome shotgun (WGS) entry which is preliminary data.</text>
</comment>
<dbReference type="InterPro" id="IPR029071">
    <property type="entry name" value="Ubiquitin-like_domsf"/>
</dbReference>
<dbReference type="EMBL" id="JAAMOD010000044">
    <property type="protein sequence ID" value="KAF5244987.1"/>
    <property type="molecule type" value="Genomic_DNA"/>
</dbReference>
<dbReference type="Pfam" id="PF00240">
    <property type="entry name" value="ubiquitin"/>
    <property type="match status" value="1"/>
</dbReference>
<dbReference type="InterPro" id="IPR000626">
    <property type="entry name" value="Ubiquitin-like_dom"/>
</dbReference>
<dbReference type="SUPFAM" id="SSF54236">
    <property type="entry name" value="Ubiquitin-like"/>
    <property type="match status" value="1"/>
</dbReference>
<dbReference type="PROSITE" id="PS50053">
    <property type="entry name" value="UBIQUITIN_2"/>
    <property type="match status" value="1"/>
</dbReference>
<gene>
    <name evidence="3" type="ORF">FAUST_2096</name>
</gene>
<evidence type="ECO:0000256" key="1">
    <source>
        <dbReference type="SAM" id="MobiDB-lite"/>
    </source>
</evidence>
<feature type="domain" description="Ubiquitin-like" evidence="2">
    <location>
        <begin position="221"/>
        <end position="291"/>
    </location>
</feature>
<proteinExistence type="predicted"/>
<dbReference type="Gene3D" id="3.10.20.90">
    <property type="entry name" value="Phosphatidylinositol 3-kinase Catalytic Subunit, Chain A, domain 1"/>
    <property type="match status" value="1"/>
</dbReference>
<evidence type="ECO:0000313" key="3">
    <source>
        <dbReference type="EMBL" id="KAF5244987.1"/>
    </source>
</evidence>
<organism evidence="3 4">
    <name type="scientific">Fusarium austroamericanum</name>
    <dbReference type="NCBI Taxonomy" id="282268"/>
    <lineage>
        <taxon>Eukaryota</taxon>
        <taxon>Fungi</taxon>
        <taxon>Dikarya</taxon>
        <taxon>Ascomycota</taxon>
        <taxon>Pezizomycotina</taxon>
        <taxon>Sordariomycetes</taxon>
        <taxon>Hypocreomycetidae</taxon>
        <taxon>Hypocreales</taxon>
        <taxon>Nectriaceae</taxon>
        <taxon>Fusarium</taxon>
    </lineage>
</organism>
<keyword evidence="4" id="KW-1185">Reference proteome</keyword>
<accession>A0AAN6HJ11</accession>
<feature type="compositionally biased region" description="Basic and acidic residues" evidence="1">
    <location>
        <begin position="8"/>
        <end position="24"/>
    </location>
</feature>
<dbReference type="CDD" id="cd17039">
    <property type="entry name" value="Ubl_ubiquitin_like"/>
    <property type="match status" value="1"/>
</dbReference>